<feature type="domain" description="Methyltransferase type 11" evidence="2">
    <location>
        <begin position="85"/>
        <end position="176"/>
    </location>
</feature>
<dbReference type="Pfam" id="PF08241">
    <property type="entry name" value="Methyltransf_11"/>
    <property type="match status" value="1"/>
</dbReference>
<gene>
    <name evidence="3" type="ORF">PA6_056_00090</name>
</gene>
<dbReference type="SUPFAM" id="SSF53335">
    <property type="entry name" value="S-adenosyl-L-methionine-dependent methyltransferases"/>
    <property type="match status" value="1"/>
</dbReference>
<evidence type="ECO:0000313" key="4">
    <source>
        <dbReference type="Proteomes" id="UP000016560"/>
    </source>
</evidence>
<dbReference type="Proteomes" id="UP000016560">
    <property type="component" value="Unassembled WGS sequence"/>
</dbReference>
<reference evidence="3" key="1">
    <citation type="submission" date="2024-09" db="EMBL/GenBank/DDBJ databases">
        <title>Whole genome shotgun sequence of Pseudomonas alcaligenes NBRC 14159.</title>
        <authorList>
            <person name="Yoshida I."/>
            <person name="Hosoyama A."/>
            <person name="Tsuchikane K."/>
            <person name="Noguchi M."/>
            <person name="Hirakata S."/>
            <person name="Ando Y."/>
            <person name="Ohji S."/>
            <person name="Yamazoe A."/>
            <person name="Yamazaki S."/>
            <person name="Fujita N."/>
        </authorList>
    </citation>
    <scope>NUCLEOTIDE SEQUENCE</scope>
    <source>
        <strain evidence="3">NBRC 14159</strain>
    </source>
</reference>
<dbReference type="GO" id="GO:0008757">
    <property type="term" value="F:S-adenosylmethionine-dependent methyltransferase activity"/>
    <property type="evidence" value="ECO:0007669"/>
    <property type="project" value="InterPro"/>
</dbReference>
<dbReference type="InterPro" id="IPR018527">
    <property type="entry name" value="Rubredoxin_Fe_BS"/>
</dbReference>
<dbReference type="PROSITE" id="PS00202">
    <property type="entry name" value="RUBREDOXIN"/>
    <property type="match status" value="1"/>
</dbReference>
<organism evidence="3 4">
    <name type="scientific">Aquipseudomonas alcaligenes (strain ATCC 14909 / DSM 50342 / CCUG 1425 / JCM 20561 / NBRC 14159 / NCIMB 9945 / NCTC 10367 / 1577)</name>
    <name type="common">Pseudomonas alcaligenes</name>
    <dbReference type="NCBI Taxonomy" id="1215092"/>
    <lineage>
        <taxon>Bacteria</taxon>
        <taxon>Pseudomonadati</taxon>
        <taxon>Pseudomonadota</taxon>
        <taxon>Gammaproteobacteria</taxon>
        <taxon>Pseudomonadales</taxon>
        <taxon>Pseudomonadaceae</taxon>
        <taxon>Aquipseudomonas</taxon>
    </lineage>
</organism>
<evidence type="ECO:0000256" key="1">
    <source>
        <dbReference type="ARBA" id="ARBA00022723"/>
    </source>
</evidence>
<dbReference type="InterPro" id="IPR013216">
    <property type="entry name" value="Methyltransf_11"/>
</dbReference>
<name>U2ZV46_AQUA1</name>
<keyword evidence="1" id="KW-0479">Metal-binding</keyword>
<evidence type="ECO:0000313" key="3">
    <source>
        <dbReference type="EMBL" id="GAD64962.1"/>
    </source>
</evidence>
<comment type="caution">
    <text evidence="3">The sequence shown here is derived from an EMBL/GenBank/DDBJ whole genome shotgun (WGS) entry which is preliminary data.</text>
</comment>
<dbReference type="AlphaFoldDB" id="U2ZV46"/>
<keyword evidence="4" id="KW-1185">Reference proteome</keyword>
<dbReference type="GO" id="GO:0046872">
    <property type="term" value="F:metal ion binding"/>
    <property type="evidence" value="ECO:0007669"/>
    <property type="project" value="UniProtKB-KW"/>
</dbReference>
<accession>U2ZV46</accession>
<protein>
    <recommendedName>
        <fullName evidence="2">Methyltransferase type 11 domain-containing protein</fullName>
    </recommendedName>
</protein>
<evidence type="ECO:0000259" key="2">
    <source>
        <dbReference type="Pfam" id="PF08241"/>
    </source>
</evidence>
<dbReference type="PANTHER" id="PTHR43861">
    <property type="entry name" value="TRANS-ACONITATE 2-METHYLTRANSFERASE-RELATED"/>
    <property type="match status" value="1"/>
</dbReference>
<dbReference type="eggNOG" id="COG2226">
    <property type="taxonomic scope" value="Bacteria"/>
</dbReference>
<dbReference type="EMBL" id="BATI01000056">
    <property type="protein sequence ID" value="GAD64962.1"/>
    <property type="molecule type" value="Genomic_DNA"/>
</dbReference>
<proteinExistence type="predicted"/>
<dbReference type="Gene3D" id="3.40.50.150">
    <property type="entry name" value="Vaccinia Virus protein VP39"/>
    <property type="match status" value="1"/>
</dbReference>
<dbReference type="CDD" id="cd02440">
    <property type="entry name" value="AdoMet_MTases"/>
    <property type="match status" value="1"/>
</dbReference>
<dbReference type="RefSeq" id="WP_021703025.1">
    <property type="nucleotide sequence ID" value="NZ_BATI01000056.1"/>
</dbReference>
<sequence length="291" mass="32346">MRVCLRCEHAFVASNWHCPDCGHAPERLQGIDAHAPEFAHEGGGFKADYFAELAALEAANFWFRARNELIAWAIRRYQPAMQNYLEVGCGTGFVLSGVAAEHPQAQLFGSEIFLAGLPFAAARVPSAQFMQMDARHIPFRDEFDVVGAFDVLEHIEEDERVMGQLHQALRLGGVLLATVPQHAWLWSAADDYACHVRRYAPGELEKKLESSGFRIECTSSFVSLLLPAMLLSRLQNKRVDQDYDPLAELRLPAPLNALFLGLMRLEQGLIRLGINLPIGGSRLVVARKVGP</sequence>
<dbReference type="InterPro" id="IPR029063">
    <property type="entry name" value="SAM-dependent_MTases_sf"/>
</dbReference>